<feature type="non-terminal residue" evidence="2">
    <location>
        <position position="1"/>
    </location>
</feature>
<dbReference type="AlphaFoldDB" id="A0A0C3BUG1"/>
<keyword evidence="1" id="KW-0472">Membrane</keyword>
<protein>
    <recommendedName>
        <fullName evidence="4">Amino acid transporter transmembrane domain-containing protein</fullName>
    </recommendedName>
</protein>
<evidence type="ECO:0000313" key="2">
    <source>
        <dbReference type="EMBL" id="KIM90158.1"/>
    </source>
</evidence>
<gene>
    <name evidence="2" type="ORF">PILCRDRAFT_811884</name>
</gene>
<evidence type="ECO:0000256" key="1">
    <source>
        <dbReference type="SAM" id="Phobius"/>
    </source>
</evidence>
<name>A0A0C3BUG1_PILCF</name>
<dbReference type="EMBL" id="KN832973">
    <property type="protein sequence ID" value="KIM90158.1"/>
    <property type="molecule type" value="Genomic_DNA"/>
</dbReference>
<dbReference type="OrthoDB" id="2751465at2759"/>
<sequence>ITIPVSVAELIGTFLETFGYGVYVVIFPKCLDILRGKDVKRGLMSYLLATMWISFVLITVHLIVDLIRAFTAFTGSMDLPGSPEKYYAKGNTVLTITKMATYVSETLLSDTLLVN</sequence>
<accession>A0A0C3BUG1</accession>
<dbReference type="HOGENOM" id="CLU_170041_0_0_1"/>
<keyword evidence="1" id="KW-0812">Transmembrane</keyword>
<dbReference type="STRING" id="765440.A0A0C3BUG1"/>
<dbReference type="Proteomes" id="UP000054166">
    <property type="component" value="Unassembled WGS sequence"/>
</dbReference>
<dbReference type="InParanoid" id="A0A0C3BUG1"/>
<feature type="transmembrane region" description="Helical" evidence="1">
    <location>
        <begin position="43"/>
        <end position="64"/>
    </location>
</feature>
<keyword evidence="1" id="KW-1133">Transmembrane helix</keyword>
<evidence type="ECO:0000313" key="3">
    <source>
        <dbReference type="Proteomes" id="UP000054166"/>
    </source>
</evidence>
<proteinExistence type="predicted"/>
<evidence type="ECO:0008006" key="4">
    <source>
        <dbReference type="Google" id="ProtNLM"/>
    </source>
</evidence>
<reference evidence="3" key="2">
    <citation type="submission" date="2015-01" db="EMBL/GenBank/DDBJ databases">
        <title>Evolutionary Origins and Diversification of the Mycorrhizal Mutualists.</title>
        <authorList>
            <consortium name="DOE Joint Genome Institute"/>
            <consortium name="Mycorrhizal Genomics Consortium"/>
            <person name="Kohler A."/>
            <person name="Kuo A."/>
            <person name="Nagy L.G."/>
            <person name="Floudas D."/>
            <person name="Copeland A."/>
            <person name="Barry K.W."/>
            <person name="Cichocki N."/>
            <person name="Veneault-Fourrey C."/>
            <person name="LaButti K."/>
            <person name="Lindquist E.A."/>
            <person name="Lipzen A."/>
            <person name="Lundell T."/>
            <person name="Morin E."/>
            <person name="Murat C."/>
            <person name="Riley R."/>
            <person name="Ohm R."/>
            <person name="Sun H."/>
            <person name="Tunlid A."/>
            <person name="Henrissat B."/>
            <person name="Grigoriev I.V."/>
            <person name="Hibbett D.S."/>
            <person name="Martin F."/>
        </authorList>
    </citation>
    <scope>NUCLEOTIDE SEQUENCE [LARGE SCALE GENOMIC DNA]</scope>
    <source>
        <strain evidence="3">F 1598</strain>
    </source>
</reference>
<organism evidence="2 3">
    <name type="scientific">Piloderma croceum (strain F 1598)</name>
    <dbReference type="NCBI Taxonomy" id="765440"/>
    <lineage>
        <taxon>Eukaryota</taxon>
        <taxon>Fungi</taxon>
        <taxon>Dikarya</taxon>
        <taxon>Basidiomycota</taxon>
        <taxon>Agaricomycotina</taxon>
        <taxon>Agaricomycetes</taxon>
        <taxon>Agaricomycetidae</taxon>
        <taxon>Atheliales</taxon>
        <taxon>Atheliaceae</taxon>
        <taxon>Piloderma</taxon>
    </lineage>
</organism>
<keyword evidence="3" id="KW-1185">Reference proteome</keyword>
<reference evidence="2 3" key="1">
    <citation type="submission" date="2014-04" db="EMBL/GenBank/DDBJ databases">
        <authorList>
            <consortium name="DOE Joint Genome Institute"/>
            <person name="Kuo A."/>
            <person name="Tarkka M."/>
            <person name="Buscot F."/>
            <person name="Kohler A."/>
            <person name="Nagy L.G."/>
            <person name="Floudas D."/>
            <person name="Copeland A."/>
            <person name="Barry K.W."/>
            <person name="Cichocki N."/>
            <person name="Veneault-Fourrey C."/>
            <person name="LaButti K."/>
            <person name="Lindquist E.A."/>
            <person name="Lipzen A."/>
            <person name="Lundell T."/>
            <person name="Morin E."/>
            <person name="Murat C."/>
            <person name="Sun H."/>
            <person name="Tunlid A."/>
            <person name="Henrissat B."/>
            <person name="Grigoriev I.V."/>
            <person name="Hibbett D.S."/>
            <person name="Martin F."/>
            <person name="Nordberg H.P."/>
            <person name="Cantor M.N."/>
            <person name="Hua S.X."/>
        </authorList>
    </citation>
    <scope>NUCLEOTIDE SEQUENCE [LARGE SCALE GENOMIC DNA]</scope>
    <source>
        <strain evidence="2 3">F 1598</strain>
    </source>
</reference>